<feature type="coiled-coil region" evidence="7">
    <location>
        <begin position="732"/>
        <end position="759"/>
    </location>
</feature>
<dbReference type="GO" id="GO:0016020">
    <property type="term" value="C:membrane"/>
    <property type="evidence" value="ECO:0007669"/>
    <property type="project" value="UniProtKB-SubCell"/>
</dbReference>
<dbReference type="GO" id="GO:0055075">
    <property type="term" value="P:potassium ion homeostasis"/>
    <property type="evidence" value="ECO:0007669"/>
    <property type="project" value="TreeGrafter"/>
</dbReference>
<dbReference type="PANTHER" id="PTHR11827">
    <property type="entry name" value="SOLUTE CARRIER FAMILY 12, CATION COTRANSPORTERS"/>
    <property type="match status" value="1"/>
</dbReference>
<feature type="transmembrane region" description="Helical" evidence="8">
    <location>
        <begin position="37"/>
        <end position="60"/>
    </location>
</feature>
<keyword evidence="11" id="KW-1185">Reference proteome</keyword>
<feature type="transmembrane region" description="Helical" evidence="8">
    <location>
        <begin position="311"/>
        <end position="333"/>
    </location>
</feature>
<organism evidence="10 11">
    <name type="scientific">Blastocystis sp. subtype 1 (strain ATCC 50177 / NandII)</name>
    <dbReference type="NCBI Taxonomy" id="478820"/>
    <lineage>
        <taxon>Eukaryota</taxon>
        <taxon>Sar</taxon>
        <taxon>Stramenopiles</taxon>
        <taxon>Bigyra</taxon>
        <taxon>Opalozoa</taxon>
        <taxon>Opalinata</taxon>
        <taxon>Blastocystidae</taxon>
        <taxon>Blastocystis</taxon>
    </lineage>
</organism>
<dbReference type="EMBL" id="LXWW01000580">
    <property type="protein sequence ID" value="OAO11775.1"/>
    <property type="molecule type" value="Genomic_DNA"/>
</dbReference>
<comment type="caution">
    <text evidence="10">The sequence shown here is derived from an EMBL/GenBank/DDBJ whole genome shotgun (WGS) entry which is preliminary data.</text>
</comment>
<dbReference type="GO" id="GO:0015379">
    <property type="term" value="F:potassium:chloride symporter activity"/>
    <property type="evidence" value="ECO:0007669"/>
    <property type="project" value="TreeGrafter"/>
</dbReference>
<comment type="subcellular location">
    <subcellularLocation>
        <location evidence="1">Membrane</location>
        <topology evidence="1">Multi-pass membrane protein</topology>
    </subcellularLocation>
</comment>
<feature type="transmembrane region" description="Helical" evidence="8">
    <location>
        <begin position="363"/>
        <end position="381"/>
    </location>
</feature>
<dbReference type="InterPro" id="IPR004842">
    <property type="entry name" value="SLC12A_fam"/>
</dbReference>
<dbReference type="Gene3D" id="1.20.1740.10">
    <property type="entry name" value="Amino acid/polyamine transporter I"/>
    <property type="match status" value="1"/>
</dbReference>
<evidence type="ECO:0000256" key="4">
    <source>
        <dbReference type="ARBA" id="ARBA00022692"/>
    </source>
</evidence>
<keyword evidence="7" id="KW-0175">Coiled coil</keyword>
<evidence type="ECO:0000256" key="7">
    <source>
        <dbReference type="SAM" id="Coils"/>
    </source>
</evidence>
<dbReference type="Pfam" id="PF00324">
    <property type="entry name" value="AA_permease"/>
    <property type="match status" value="1"/>
</dbReference>
<evidence type="ECO:0000256" key="6">
    <source>
        <dbReference type="ARBA" id="ARBA00023136"/>
    </source>
</evidence>
<dbReference type="InterPro" id="IPR004841">
    <property type="entry name" value="AA-permease/SLC12A_dom"/>
</dbReference>
<protein>
    <submittedName>
        <fullName evidence="10">Arginine transporter Can1</fullName>
    </submittedName>
</protein>
<evidence type="ECO:0000313" key="11">
    <source>
        <dbReference type="Proteomes" id="UP000078348"/>
    </source>
</evidence>
<evidence type="ECO:0000256" key="1">
    <source>
        <dbReference type="ARBA" id="ARBA00004141"/>
    </source>
</evidence>
<keyword evidence="3" id="KW-0813">Transport</keyword>
<dbReference type="FunFam" id="1.20.1740.10:FF:000013">
    <property type="entry name" value="Solute carrier family 12 member"/>
    <property type="match status" value="1"/>
</dbReference>
<sequence length="851" mass="94409">MTHHHSELEEPINPGFRKTITNFEADDAPQNHNQLHLVNGVIVPCMLHMMGILFFLRITWAVGVTGWVSTLGMFIVGESMALFTAMSLSALCTNGKMRAGGAYYMISRSLGPEFGGTMAVLFFTAYVVGSTFHISGVVELVVGTFFHDDSKWSIIIGTGILLVVTGVAMIGAESYGKINRFLWGGQLLTIWITFGFILFTKGGYKLAHGGEFTGISWATFKANLVPSTLSAASVKQVFSVIFPAMTGIMEGANLSGDLENPGRDLGRGTIMAVVASLSHYTVLFTLAALAFPHETLATHFTVFQDIAHTPYVALVGIVIVGFSSALGSFIGGARVLQALARDRVFPFLGCFGRGFGKGDEPRLAILLMYALCQGCLFIGGLSVIAPIMTNFFCLSYALVNLSAFVLRITGAPNYRPRFKACTWQVSLTGAALCCLIMFYIDWVKAVISLAVMGVIFLYLLYTTPRQEWGDISQSLLYHQVRKLLLKLDTDKNHPKYWRPSVLLYAPTPDTYPLVDFCNVLKKGGLYVVGTVYENDLRGDCDEFYTLENFWAYFIGHCNVKAFPMVSFAPSSMEGLHDMVATCGLGALRPNTIVLPLERARGREVSSSVEILHRLRGMAEAELPLVSVPLPSMLSDEEFCRMVNDVLVLQKNIVVAANYEKIQPHGTELTWAAMGEVRAHPELHTIDMVIVGHWDWNVEFSNYLSVILQYGYIIHRNKNWQGFTLRLLQILPDREEGENLEEEKKKLEELLEEVRVEATTVVRGVPQHVFDPYREREDFSVHVLPFDVLAAVVNPLLKELCPASEMILMKLPSPEEGKAGEYMKALRALVKDLPPMLLMNSSTHLPVITRYI</sequence>
<reference evidence="10 11" key="1">
    <citation type="submission" date="2016-05" db="EMBL/GenBank/DDBJ databases">
        <title>Nuclear genome of Blastocystis sp. subtype 1 NandII.</title>
        <authorList>
            <person name="Gentekaki E."/>
            <person name="Curtis B."/>
            <person name="Stairs C."/>
            <person name="Eme L."/>
            <person name="Herman E."/>
            <person name="Klimes V."/>
            <person name="Arias M.C."/>
            <person name="Elias M."/>
            <person name="Hilliou F."/>
            <person name="Klute M."/>
            <person name="Malik S.-B."/>
            <person name="Pightling A."/>
            <person name="Rachubinski R."/>
            <person name="Salas D."/>
            <person name="Schlacht A."/>
            <person name="Suga H."/>
            <person name="Archibald J."/>
            <person name="Ball S.G."/>
            <person name="Clark G."/>
            <person name="Dacks J."/>
            <person name="Van Der Giezen M."/>
            <person name="Tsaousis A."/>
            <person name="Roger A."/>
        </authorList>
    </citation>
    <scope>NUCLEOTIDE SEQUENCE [LARGE SCALE GENOMIC DNA]</scope>
    <source>
        <strain evidence="11">ATCC 50177 / NandII</strain>
    </source>
</reference>
<keyword evidence="6 8" id="KW-0472">Membrane</keyword>
<keyword evidence="4 8" id="KW-0812">Transmembrane</keyword>
<keyword evidence="5 8" id="KW-1133">Transmembrane helix</keyword>
<dbReference type="GO" id="GO:0006884">
    <property type="term" value="P:cell volume homeostasis"/>
    <property type="evidence" value="ECO:0007669"/>
    <property type="project" value="TreeGrafter"/>
</dbReference>
<evidence type="ECO:0000256" key="3">
    <source>
        <dbReference type="ARBA" id="ARBA00022448"/>
    </source>
</evidence>
<evidence type="ECO:0000313" key="10">
    <source>
        <dbReference type="EMBL" id="OAO11775.1"/>
    </source>
</evidence>
<dbReference type="OrthoDB" id="2020542at2759"/>
<dbReference type="Proteomes" id="UP000078348">
    <property type="component" value="Unassembled WGS sequence"/>
</dbReference>
<feature type="transmembrane region" description="Helical" evidence="8">
    <location>
        <begin position="446"/>
        <end position="463"/>
    </location>
</feature>
<feature type="transmembrane region" description="Helical" evidence="8">
    <location>
        <begin position="387"/>
        <end position="408"/>
    </location>
</feature>
<dbReference type="PANTHER" id="PTHR11827:SF72">
    <property type="entry name" value="GH08340P"/>
    <property type="match status" value="1"/>
</dbReference>
<proteinExistence type="inferred from homology"/>
<comment type="similarity">
    <text evidence="2">Belongs to the SLC12A transporter family.</text>
</comment>
<dbReference type="GO" id="GO:0055064">
    <property type="term" value="P:chloride ion homeostasis"/>
    <property type="evidence" value="ECO:0007669"/>
    <property type="project" value="TreeGrafter"/>
</dbReference>
<name>A0A196S3P0_BLAHN</name>
<feature type="transmembrane region" description="Helical" evidence="8">
    <location>
        <begin position="268"/>
        <end position="291"/>
    </location>
</feature>
<gene>
    <name evidence="10" type="ORF">AV274_6610</name>
</gene>
<dbReference type="AlphaFoldDB" id="A0A196S3P0"/>
<evidence type="ECO:0000256" key="8">
    <source>
        <dbReference type="SAM" id="Phobius"/>
    </source>
</evidence>
<accession>A0A196S3P0</accession>
<feature type="domain" description="Amino acid permease/ SLC12A" evidence="9">
    <location>
        <begin position="40"/>
        <end position="501"/>
    </location>
</feature>
<evidence type="ECO:0000256" key="5">
    <source>
        <dbReference type="ARBA" id="ARBA00022989"/>
    </source>
</evidence>
<dbReference type="STRING" id="478820.A0A196S3P0"/>
<feature type="transmembrane region" description="Helical" evidence="8">
    <location>
        <begin position="66"/>
        <end position="93"/>
    </location>
</feature>
<evidence type="ECO:0000256" key="2">
    <source>
        <dbReference type="ARBA" id="ARBA00010593"/>
    </source>
</evidence>
<feature type="transmembrane region" description="Helical" evidence="8">
    <location>
        <begin position="420"/>
        <end position="440"/>
    </location>
</feature>
<feature type="transmembrane region" description="Helical" evidence="8">
    <location>
        <begin position="181"/>
        <end position="199"/>
    </location>
</feature>
<feature type="transmembrane region" description="Helical" evidence="8">
    <location>
        <begin position="114"/>
        <end position="132"/>
    </location>
</feature>
<feature type="transmembrane region" description="Helical" evidence="8">
    <location>
        <begin position="152"/>
        <end position="172"/>
    </location>
</feature>
<evidence type="ECO:0000259" key="9">
    <source>
        <dbReference type="Pfam" id="PF00324"/>
    </source>
</evidence>